<dbReference type="EMBL" id="FMIK01000019">
    <property type="protein sequence ID" value="SCL87671.1"/>
    <property type="molecule type" value="Genomic_DNA"/>
</dbReference>
<sequence>MSERIYNKLVLYAHILQKLRVINEQEKSQILQMMNKKAL</sequence>
<evidence type="ECO:0000313" key="1">
    <source>
        <dbReference type="EMBL" id="SCL87671.1"/>
    </source>
</evidence>
<organism evidence="1 2">
    <name type="scientific">Bacillus cytotoxicus</name>
    <dbReference type="NCBI Taxonomy" id="580165"/>
    <lineage>
        <taxon>Bacteria</taxon>
        <taxon>Bacillati</taxon>
        <taxon>Bacillota</taxon>
        <taxon>Bacilli</taxon>
        <taxon>Bacillales</taxon>
        <taxon>Bacillaceae</taxon>
        <taxon>Bacillus</taxon>
        <taxon>Bacillus cereus group</taxon>
    </lineage>
</organism>
<gene>
    <name evidence="1" type="ORF">BCB44BAC_01184</name>
</gene>
<reference evidence="1 2" key="1">
    <citation type="submission" date="2016-08" db="EMBL/GenBank/DDBJ databases">
        <authorList>
            <person name="Loux V."/>
            <person name="Rue O."/>
        </authorList>
    </citation>
    <scope>NUCLEOTIDE SEQUENCE [LARGE SCALE GENOMIC DNA]</scope>
    <source>
        <strain evidence="1 2">AFSSA_08CEB44bac</strain>
    </source>
</reference>
<accession>A0AAX2CES3</accession>
<evidence type="ECO:0000313" key="2">
    <source>
        <dbReference type="Proteomes" id="UP000242164"/>
    </source>
</evidence>
<comment type="caution">
    <text evidence="1">The sequence shown here is derived from an EMBL/GenBank/DDBJ whole genome shotgun (WGS) entry which is preliminary data.</text>
</comment>
<protein>
    <submittedName>
        <fullName evidence="1">Uncharacterized protein</fullName>
    </submittedName>
</protein>
<dbReference type="Proteomes" id="UP000242164">
    <property type="component" value="Unassembled WGS sequence"/>
</dbReference>
<proteinExistence type="predicted"/>
<name>A0AAX2CES3_9BACI</name>
<dbReference type="AlphaFoldDB" id="A0AAX2CES3"/>